<dbReference type="Proteomes" id="UP000670776">
    <property type="component" value="Unassembled WGS sequence"/>
</dbReference>
<evidence type="ECO:0000256" key="1">
    <source>
        <dbReference type="SAM" id="Phobius"/>
    </source>
</evidence>
<accession>A0ABS4BT54</accession>
<proteinExistence type="predicted"/>
<feature type="transmembrane region" description="Helical" evidence="1">
    <location>
        <begin position="116"/>
        <end position="138"/>
    </location>
</feature>
<keyword evidence="3" id="KW-1185">Reference proteome</keyword>
<feature type="transmembrane region" description="Helical" evidence="1">
    <location>
        <begin position="51"/>
        <end position="79"/>
    </location>
</feature>
<name>A0ABS4BT54_9FLAO</name>
<sequence>MNKKEDSTLKTLKDYLPLIYVLLVCFGYFNKSLYYDKFGIDILHHLNIPELILMFIPVGSALVTAFLFLIIIIAPMVVFGPSNEDLELEAKKDRFNIYLKLDKIKNSKTKKISKKLYWVIAIITSTYLNFVPILLFFYFAVFKNFENTLYISKIAVILMIIWAFIFVLKFRFQNSKSKFNPRIQIFVYFIMTIIGFIVYSDINLNKADSILNGKSEYYVKFEINNQLIETNSKLLFIGQTNNYVFLRKIDSRENHIYNKKDISEFIIKKNEK</sequence>
<reference evidence="2 3" key="1">
    <citation type="submission" date="2021-04" db="EMBL/GenBank/DDBJ databases">
        <title>Mariniflexile gromovii gen. nov., sp. nov., a gliding bacterium isolated from the sea urchin Strongylocentrotus intermedius.</title>
        <authorList>
            <person name="Ko S."/>
            <person name="Le V."/>
            <person name="Ahn C.-Y."/>
            <person name="Oh H.-M."/>
        </authorList>
    </citation>
    <scope>NUCLEOTIDE SEQUENCE [LARGE SCALE GENOMIC DNA]</scope>
    <source>
        <strain evidence="2 3">KCTC 12570</strain>
    </source>
</reference>
<evidence type="ECO:0000313" key="3">
    <source>
        <dbReference type="Proteomes" id="UP000670776"/>
    </source>
</evidence>
<dbReference type="EMBL" id="JAGJCB010000005">
    <property type="protein sequence ID" value="MBP0903770.1"/>
    <property type="molecule type" value="Genomic_DNA"/>
</dbReference>
<protein>
    <submittedName>
        <fullName evidence="2">Uncharacterized protein</fullName>
    </submittedName>
</protein>
<feature type="transmembrane region" description="Helical" evidence="1">
    <location>
        <begin position="12"/>
        <end position="31"/>
    </location>
</feature>
<evidence type="ECO:0000313" key="2">
    <source>
        <dbReference type="EMBL" id="MBP0903770.1"/>
    </source>
</evidence>
<keyword evidence="1" id="KW-0812">Transmembrane</keyword>
<dbReference type="RefSeq" id="WP_209654330.1">
    <property type="nucleotide sequence ID" value="NZ_JAGJCB010000005.1"/>
</dbReference>
<feature type="transmembrane region" description="Helical" evidence="1">
    <location>
        <begin position="150"/>
        <end position="170"/>
    </location>
</feature>
<keyword evidence="1" id="KW-0472">Membrane</keyword>
<feature type="transmembrane region" description="Helical" evidence="1">
    <location>
        <begin position="182"/>
        <end position="199"/>
    </location>
</feature>
<organism evidence="2 3">
    <name type="scientific">Mariniflexile gromovii</name>
    <dbReference type="NCBI Taxonomy" id="362523"/>
    <lineage>
        <taxon>Bacteria</taxon>
        <taxon>Pseudomonadati</taxon>
        <taxon>Bacteroidota</taxon>
        <taxon>Flavobacteriia</taxon>
        <taxon>Flavobacteriales</taxon>
        <taxon>Flavobacteriaceae</taxon>
        <taxon>Mariniflexile</taxon>
    </lineage>
</organism>
<gene>
    <name evidence="2" type="ORF">J8H85_08005</name>
</gene>
<comment type="caution">
    <text evidence="2">The sequence shown here is derived from an EMBL/GenBank/DDBJ whole genome shotgun (WGS) entry which is preliminary data.</text>
</comment>
<keyword evidence="1" id="KW-1133">Transmembrane helix</keyword>